<evidence type="ECO:0000313" key="2">
    <source>
        <dbReference type="Proteomes" id="UP000230423"/>
    </source>
</evidence>
<dbReference type="Proteomes" id="UP000230423">
    <property type="component" value="Unassembled WGS sequence"/>
</dbReference>
<evidence type="ECO:0000313" key="1">
    <source>
        <dbReference type="EMBL" id="PIO54200.1"/>
    </source>
</evidence>
<name>A0A2G9T9Y8_TELCI</name>
<dbReference type="AlphaFoldDB" id="A0A2G9T9Y8"/>
<protein>
    <submittedName>
        <fullName evidence="1">Uncharacterized protein</fullName>
    </submittedName>
</protein>
<proteinExistence type="predicted"/>
<sequence>IGGSDQLGHLDIGAHYIKRTCDGKFAAVWLHGKLCCRRLKNIAQIWGNGLRRMRSLLSSLRSCTEIKDCALLNGVPEPSSRDQWKMFIL</sequence>
<keyword evidence="2" id="KW-1185">Reference proteome</keyword>
<dbReference type="OrthoDB" id="337870at2759"/>
<dbReference type="EMBL" id="KZ400165">
    <property type="protein sequence ID" value="PIO54200.1"/>
    <property type="molecule type" value="Genomic_DNA"/>
</dbReference>
<feature type="non-terminal residue" evidence="1">
    <location>
        <position position="1"/>
    </location>
</feature>
<gene>
    <name evidence="1" type="ORF">TELCIR_24442</name>
</gene>
<reference evidence="1 2" key="1">
    <citation type="submission" date="2015-09" db="EMBL/GenBank/DDBJ databases">
        <title>Draft genome of the parasitic nematode Teladorsagia circumcincta isolate WARC Sus (inbred).</title>
        <authorList>
            <person name="Mitreva M."/>
        </authorList>
    </citation>
    <scope>NUCLEOTIDE SEQUENCE [LARGE SCALE GENOMIC DNA]</scope>
    <source>
        <strain evidence="1 2">S</strain>
    </source>
</reference>
<organism evidence="1 2">
    <name type="scientific">Teladorsagia circumcincta</name>
    <name type="common">Brown stomach worm</name>
    <name type="synonym">Ostertagia circumcincta</name>
    <dbReference type="NCBI Taxonomy" id="45464"/>
    <lineage>
        <taxon>Eukaryota</taxon>
        <taxon>Metazoa</taxon>
        <taxon>Ecdysozoa</taxon>
        <taxon>Nematoda</taxon>
        <taxon>Chromadorea</taxon>
        <taxon>Rhabditida</taxon>
        <taxon>Rhabditina</taxon>
        <taxon>Rhabditomorpha</taxon>
        <taxon>Strongyloidea</taxon>
        <taxon>Trichostrongylidae</taxon>
        <taxon>Teladorsagia</taxon>
    </lineage>
</organism>
<accession>A0A2G9T9Y8</accession>